<evidence type="ECO:0000313" key="2">
    <source>
        <dbReference type="EMBL" id="KAF5810822.1"/>
    </source>
</evidence>
<dbReference type="EMBL" id="MNCJ02000319">
    <property type="protein sequence ID" value="KAF5810822.1"/>
    <property type="molecule type" value="Genomic_DNA"/>
</dbReference>
<evidence type="ECO:0000313" key="3">
    <source>
        <dbReference type="Proteomes" id="UP000215914"/>
    </source>
</evidence>
<keyword evidence="1" id="KW-0812">Transmembrane</keyword>
<proteinExistence type="predicted"/>
<dbReference type="Proteomes" id="UP000215914">
    <property type="component" value="Unassembled WGS sequence"/>
</dbReference>
<dbReference type="AlphaFoldDB" id="A0A9K3J960"/>
<comment type="caution">
    <text evidence="2">The sequence shown here is derived from an EMBL/GenBank/DDBJ whole genome shotgun (WGS) entry which is preliminary data.</text>
</comment>
<organism evidence="2 3">
    <name type="scientific">Helianthus annuus</name>
    <name type="common">Common sunflower</name>
    <dbReference type="NCBI Taxonomy" id="4232"/>
    <lineage>
        <taxon>Eukaryota</taxon>
        <taxon>Viridiplantae</taxon>
        <taxon>Streptophyta</taxon>
        <taxon>Embryophyta</taxon>
        <taxon>Tracheophyta</taxon>
        <taxon>Spermatophyta</taxon>
        <taxon>Magnoliopsida</taxon>
        <taxon>eudicotyledons</taxon>
        <taxon>Gunneridae</taxon>
        <taxon>Pentapetalae</taxon>
        <taxon>asterids</taxon>
        <taxon>campanulids</taxon>
        <taxon>Asterales</taxon>
        <taxon>Asteraceae</taxon>
        <taxon>Asteroideae</taxon>
        <taxon>Heliantheae alliance</taxon>
        <taxon>Heliantheae</taxon>
        <taxon>Helianthus</taxon>
    </lineage>
</organism>
<name>A0A9K3J960_HELAN</name>
<dbReference type="Gramene" id="mRNA:HanXRQr2_Chr04g0174151">
    <property type="protein sequence ID" value="CDS:HanXRQr2_Chr04g0174151.1"/>
    <property type="gene ID" value="HanXRQr2_Chr04g0174151"/>
</dbReference>
<gene>
    <name evidence="2" type="ORF">HanXRQr2_Chr04g0174151</name>
</gene>
<sequence>MYNTQNQTCNPVIICLYNNHTSTASYNTAHIKRTFGFGLRLRVGNFWLIFIYIFFSWRTNKRPTHDNFICKTHNIFGLVSTQDMNNIHNTFFFFLLFPFSIFFFLFFFLFFFFQNSSFTVGIKQFILGGQTKGK</sequence>
<keyword evidence="1" id="KW-1133">Transmembrane helix</keyword>
<feature type="transmembrane region" description="Helical" evidence="1">
    <location>
        <begin position="91"/>
        <end position="113"/>
    </location>
</feature>
<reference evidence="2" key="2">
    <citation type="submission" date="2020-06" db="EMBL/GenBank/DDBJ databases">
        <title>Helianthus annuus Genome sequencing and assembly Release 2.</title>
        <authorList>
            <person name="Gouzy J."/>
            <person name="Langlade N."/>
            <person name="Munos S."/>
        </authorList>
    </citation>
    <scope>NUCLEOTIDE SEQUENCE</scope>
    <source>
        <tissue evidence="2">Leaves</tissue>
    </source>
</reference>
<keyword evidence="1" id="KW-0472">Membrane</keyword>
<evidence type="ECO:0000256" key="1">
    <source>
        <dbReference type="SAM" id="Phobius"/>
    </source>
</evidence>
<keyword evidence="3" id="KW-1185">Reference proteome</keyword>
<feature type="transmembrane region" description="Helical" evidence="1">
    <location>
        <begin position="39"/>
        <end position="57"/>
    </location>
</feature>
<accession>A0A9K3J960</accession>
<reference evidence="2" key="1">
    <citation type="journal article" date="2017" name="Nature">
        <title>The sunflower genome provides insights into oil metabolism, flowering and Asterid evolution.</title>
        <authorList>
            <person name="Badouin H."/>
            <person name="Gouzy J."/>
            <person name="Grassa C.J."/>
            <person name="Murat F."/>
            <person name="Staton S.E."/>
            <person name="Cottret L."/>
            <person name="Lelandais-Briere C."/>
            <person name="Owens G.L."/>
            <person name="Carrere S."/>
            <person name="Mayjonade B."/>
            <person name="Legrand L."/>
            <person name="Gill N."/>
            <person name="Kane N.C."/>
            <person name="Bowers J.E."/>
            <person name="Hubner S."/>
            <person name="Bellec A."/>
            <person name="Berard A."/>
            <person name="Berges H."/>
            <person name="Blanchet N."/>
            <person name="Boniface M.C."/>
            <person name="Brunel D."/>
            <person name="Catrice O."/>
            <person name="Chaidir N."/>
            <person name="Claudel C."/>
            <person name="Donnadieu C."/>
            <person name="Faraut T."/>
            <person name="Fievet G."/>
            <person name="Helmstetter N."/>
            <person name="King M."/>
            <person name="Knapp S.J."/>
            <person name="Lai Z."/>
            <person name="Le Paslier M.C."/>
            <person name="Lippi Y."/>
            <person name="Lorenzon L."/>
            <person name="Mandel J.R."/>
            <person name="Marage G."/>
            <person name="Marchand G."/>
            <person name="Marquand E."/>
            <person name="Bret-Mestries E."/>
            <person name="Morien E."/>
            <person name="Nambeesan S."/>
            <person name="Nguyen T."/>
            <person name="Pegot-Espagnet P."/>
            <person name="Pouilly N."/>
            <person name="Raftis F."/>
            <person name="Sallet E."/>
            <person name="Schiex T."/>
            <person name="Thomas J."/>
            <person name="Vandecasteele C."/>
            <person name="Vares D."/>
            <person name="Vear F."/>
            <person name="Vautrin S."/>
            <person name="Crespi M."/>
            <person name="Mangin B."/>
            <person name="Burke J.M."/>
            <person name="Salse J."/>
            <person name="Munos S."/>
            <person name="Vincourt P."/>
            <person name="Rieseberg L.H."/>
            <person name="Langlade N.B."/>
        </authorList>
    </citation>
    <scope>NUCLEOTIDE SEQUENCE</scope>
    <source>
        <tissue evidence="2">Leaves</tissue>
    </source>
</reference>
<protein>
    <submittedName>
        <fullName evidence="2">Uncharacterized protein</fullName>
    </submittedName>
</protein>